<dbReference type="PANTHER" id="PTHR37299:SF1">
    <property type="entry name" value="STAGE 0 SPORULATION PROTEIN A HOMOLOG"/>
    <property type="match status" value="1"/>
</dbReference>
<feature type="transmembrane region" description="Helical" evidence="2">
    <location>
        <begin position="115"/>
        <end position="135"/>
    </location>
</feature>
<dbReference type="RefSeq" id="WP_145237698.1">
    <property type="nucleotide sequence ID" value="NZ_VNFF01000008.1"/>
</dbReference>
<evidence type="ECO:0000259" key="3">
    <source>
        <dbReference type="PROSITE" id="PS50930"/>
    </source>
</evidence>
<dbReference type="EMBL" id="VNFF01000008">
    <property type="protein sequence ID" value="TVU83597.1"/>
    <property type="molecule type" value="Genomic_DNA"/>
</dbReference>
<keyword evidence="2" id="KW-0812">Transmembrane</keyword>
<evidence type="ECO:0000256" key="1">
    <source>
        <dbReference type="ARBA" id="ARBA00023012"/>
    </source>
</evidence>
<feature type="domain" description="HTH LytTR-type" evidence="3">
    <location>
        <begin position="208"/>
        <end position="277"/>
    </location>
</feature>
<name>A0ABY3FE04_9GAMM</name>
<sequence length="282" mass="31704">MKLWLKDDLDSKKTLIQRAMLFSVVTLVILFLFQPFGTHSDTISYKYLRLSGYGLVTFCALLLAGFIEILLSRRRLNSHIRKGLIATLYIGFVAVFNHSYFVVAILGVWHWQNQLLFVFYILAIGLFPIIFMFLVNRHSVAITQSQPIALESSQAKNATLTLEKQITLRGDNKDDIVQVSLSQILFIKSADNYCELGMLEDENCSRKLLRGSLTKLLKQLPADAQVVRCHRSYAVNLGLVKLWQGNAGGLQLTMQAGDLVVPVSRTYVEATKKALSFAPKAC</sequence>
<organism evidence="4 5">
    <name type="scientific">Pseudoalteromonas neustonica</name>
    <dbReference type="NCBI Taxonomy" id="1840331"/>
    <lineage>
        <taxon>Bacteria</taxon>
        <taxon>Pseudomonadati</taxon>
        <taxon>Pseudomonadota</taxon>
        <taxon>Gammaproteobacteria</taxon>
        <taxon>Alteromonadales</taxon>
        <taxon>Pseudoalteromonadaceae</taxon>
        <taxon>Pseudoalteromonas</taxon>
    </lineage>
</organism>
<dbReference type="PANTHER" id="PTHR37299">
    <property type="entry name" value="TRANSCRIPTIONAL REGULATOR-RELATED"/>
    <property type="match status" value="1"/>
</dbReference>
<accession>A0ABY3FE04</accession>
<keyword evidence="5" id="KW-1185">Reference proteome</keyword>
<dbReference type="Gene3D" id="2.40.50.1020">
    <property type="entry name" value="LytTr DNA-binding domain"/>
    <property type="match status" value="1"/>
</dbReference>
<dbReference type="InterPro" id="IPR046947">
    <property type="entry name" value="LytR-like"/>
</dbReference>
<evidence type="ECO:0000313" key="4">
    <source>
        <dbReference type="EMBL" id="TVU83597.1"/>
    </source>
</evidence>
<comment type="caution">
    <text evidence="4">The sequence shown here is derived from an EMBL/GenBank/DDBJ whole genome shotgun (WGS) entry which is preliminary data.</text>
</comment>
<keyword evidence="2" id="KW-0472">Membrane</keyword>
<feature type="transmembrane region" description="Helical" evidence="2">
    <location>
        <begin position="83"/>
        <end position="109"/>
    </location>
</feature>
<gene>
    <name evidence="4" type="ORF">FQP85_10490</name>
</gene>
<reference evidence="4 5" key="1">
    <citation type="submission" date="2019-07" db="EMBL/GenBank/DDBJ databases">
        <title>Diversity of Bacteria from Kongsfjorden, Arctic.</title>
        <authorList>
            <person name="Yu Y."/>
        </authorList>
    </citation>
    <scope>NUCLEOTIDE SEQUENCE [LARGE SCALE GENOMIC DNA]</scope>
    <source>
        <strain evidence="4 5">SM1927</strain>
    </source>
</reference>
<evidence type="ECO:0000313" key="5">
    <source>
        <dbReference type="Proteomes" id="UP000317938"/>
    </source>
</evidence>
<protein>
    <submittedName>
        <fullName evidence="4">LytTR family transcriptional regulator</fullName>
    </submittedName>
</protein>
<feature type="transmembrane region" description="Helical" evidence="2">
    <location>
        <begin position="50"/>
        <end position="71"/>
    </location>
</feature>
<dbReference type="Pfam" id="PF04397">
    <property type="entry name" value="LytTR"/>
    <property type="match status" value="1"/>
</dbReference>
<evidence type="ECO:0000256" key="2">
    <source>
        <dbReference type="SAM" id="Phobius"/>
    </source>
</evidence>
<keyword evidence="1" id="KW-0902">Two-component regulatory system</keyword>
<dbReference type="InterPro" id="IPR007492">
    <property type="entry name" value="LytTR_DNA-bd_dom"/>
</dbReference>
<dbReference type="PROSITE" id="PS50930">
    <property type="entry name" value="HTH_LYTTR"/>
    <property type="match status" value="1"/>
</dbReference>
<dbReference type="Proteomes" id="UP000317938">
    <property type="component" value="Unassembled WGS sequence"/>
</dbReference>
<keyword evidence="2" id="KW-1133">Transmembrane helix</keyword>
<proteinExistence type="predicted"/>
<dbReference type="SMART" id="SM00850">
    <property type="entry name" value="LytTR"/>
    <property type="match status" value="1"/>
</dbReference>